<feature type="region of interest" description="Disordered" evidence="5">
    <location>
        <begin position="334"/>
        <end position="360"/>
    </location>
</feature>
<dbReference type="RefSeq" id="WP_311412143.1">
    <property type="nucleotide sequence ID" value="NZ_JAVRFL010000014.1"/>
</dbReference>
<dbReference type="Pfam" id="PF02852">
    <property type="entry name" value="Pyr_redox_dim"/>
    <property type="match status" value="1"/>
</dbReference>
<comment type="caution">
    <text evidence="8">The sequence shown here is derived from an EMBL/GenBank/DDBJ whole genome shotgun (WGS) entry which is preliminary data.</text>
</comment>
<evidence type="ECO:0000256" key="4">
    <source>
        <dbReference type="ARBA" id="ARBA00022827"/>
    </source>
</evidence>
<evidence type="ECO:0000256" key="2">
    <source>
        <dbReference type="ARBA" id="ARBA00007532"/>
    </source>
</evidence>
<keyword evidence="4" id="KW-0274">FAD</keyword>
<dbReference type="InterPro" id="IPR016156">
    <property type="entry name" value="FAD/NAD-linked_Rdtase_dimer_sf"/>
</dbReference>
<name>A0ABU2WYG4_9ACTN</name>
<evidence type="ECO:0000256" key="3">
    <source>
        <dbReference type="ARBA" id="ARBA00022630"/>
    </source>
</evidence>
<evidence type="ECO:0000259" key="7">
    <source>
        <dbReference type="Pfam" id="PF07992"/>
    </source>
</evidence>
<dbReference type="SUPFAM" id="SSF55424">
    <property type="entry name" value="FAD/NAD-linked reductases, dimerisation (C-terminal) domain"/>
    <property type="match status" value="1"/>
</dbReference>
<sequence length="485" mass="50553">MADPELVDVVVVGLGVGGEEVAGRLAEAGLSVVGVERDLVGGECPYWGCVPSKMMIRAANAIAEARRVDGLAGTAEVRPDWAPVAKRIREEATDTWDDTVAVQRFTGKGGRFVRGTARLDGPGRVRVGERVFQARHGIVLGTGTRPSVPPVDGLADTPYWTNRQAIEVEELPESLLVLGGGAIGLELAQVFARFGVRVTVVEALDRVLAVEELEASEVAAAALRADGVEIHTGVRAERVGHDGHGFTLHTAGGAEFTAERLLVVTGRRAHLDELGLDTVGVDAGRRYLAVDDRLHVTEGIWAVGDVTGEGAFTHVAMYQAGIVVADVLDHARRAAGGADPSGTASATGGASGTTGVRGSAGAVPRADYRALPRVTFTDPEVGAVGLTESQARERGVNVQVGLARLPSSARGWIHKAGNEGFVKLVADADQGVLIGATSVGPAGGEVLSGLAVAVHAAVPLARLRQMIYAYPTFHRTVEDALRNMS</sequence>
<accession>A0ABU2WYG4</accession>
<evidence type="ECO:0000256" key="1">
    <source>
        <dbReference type="ARBA" id="ARBA00001974"/>
    </source>
</evidence>
<gene>
    <name evidence="8" type="ORF">RM555_14040</name>
</gene>
<dbReference type="PIRSF" id="PIRSF000350">
    <property type="entry name" value="Mercury_reductase_MerA"/>
    <property type="match status" value="1"/>
</dbReference>
<evidence type="ECO:0000313" key="8">
    <source>
        <dbReference type="EMBL" id="MDT0530107.1"/>
    </source>
</evidence>
<protein>
    <submittedName>
        <fullName evidence="8">FAD-dependent oxidoreductase</fullName>
    </submittedName>
</protein>
<dbReference type="PANTHER" id="PTHR43014:SF2">
    <property type="entry name" value="MERCURIC REDUCTASE"/>
    <property type="match status" value="1"/>
</dbReference>
<dbReference type="Gene3D" id="3.30.390.30">
    <property type="match status" value="1"/>
</dbReference>
<feature type="domain" description="Pyridine nucleotide-disulphide oxidoreductase dimerisation" evidence="6">
    <location>
        <begin position="372"/>
        <end position="479"/>
    </location>
</feature>
<dbReference type="InterPro" id="IPR036188">
    <property type="entry name" value="FAD/NAD-bd_sf"/>
</dbReference>
<dbReference type="InterPro" id="IPR004099">
    <property type="entry name" value="Pyr_nucl-diS_OxRdtase_dimer"/>
</dbReference>
<dbReference type="Proteomes" id="UP001180973">
    <property type="component" value="Unassembled WGS sequence"/>
</dbReference>
<evidence type="ECO:0000256" key="5">
    <source>
        <dbReference type="SAM" id="MobiDB-lite"/>
    </source>
</evidence>
<keyword evidence="9" id="KW-1185">Reference proteome</keyword>
<comment type="similarity">
    <text evidence="2">Belongs to the class-I pyridine nucleotide-disulfide oxidoreductase family.</text>
</comment>
<dbReference type="InterPro" id="IPR023753">
    <property type="entry name" value="FAD/NAD-binding_dom"/>
</dbReference>
<dbReference type="PRINTS" id="PR00368">
    <property type="entry name" value="FADPNR"/>
</dbReference>
<dbReference type="Gene3D" id="3.50.50.60">
    <property type="entry name" value="FAD/NAD(P)-binding domain"/>
    <property type="match status" value="2"/>
</dbReference>
<dbReference type="EMBL" id="JAVRFL010000014">
    <property type="protein sequence ID" value="MDT0530107.1"/>
    <property type="molecule type" value="Genomic_DNA"/>
</dbReference>
<organism evidence="8 9">
    <name type="scientific">Micromonospora reichwaldensis</name>
    <dbReference type="NCBI Taxonomy" id="3075516"/>
    <lineage>
        <taxon>Bacteria</taxon>
        <taxon>Bacillati</taxon>
        <taxon>Actinomycetota</taxon>
        <taxon>Actinomycetes</taxon>
        <taxon>Micromonosporales</taxon>
        <taxon>Micromonosporaceae</taxon>
        <taxon>Micromonospora</taxon>
    </lineage>
</organism>
<reference evidence="8" key="1">
    <citation type="submission" date="2023-09" db="EMBL/GenBank/DDBJ databases">
        <title>30 novel species of actinomycetes from the DSMZ collection.</title>
        <authorList>
            <person name="Nouioui I."/>
        </authorList>
    </citation>
    <scope>NUCLEOTIDE SEQUENCE</scope>
    <source>
        <strain evidence="8">DSM 115977</strain>
    </source>
</reference>
<keyword evidence="3" id="KW-0285">Flavoprotein</keyword>
<dbReference type="Pfam" id="PF07992">
    <property type="entry name" value="Pyr_redox_2"/>
    <property type="match status" value="1"/>
</dbReference>
<evidence type="ECO:0000313" key="9">
    <source>
        <dbReference type="Proteomes" id="UP001180973"/>
    </source>
</evidence>
<dbReference type="PRINTS" id="PR00411">
    <property type="entry name" value="PNDRDTASEI"/>
</dbReference>
<dbReference type="InterPro" id="IPR001100">
    <property type="entry name" value="Pyr_nuc-diS_OxRdtase"/>
</dbReference>
<evidence type="ECO:0000259" key="6">
    <source>
        <dbReference type="Pfam" id="PF02852"/>
    </source>
</evidence>
<dbReference type="PANTHER" id="PTHR43014">
    <property type="entry name" value="MERCURIC REDUCTASE"/>
    <property type="match status" value="1"/>
</dbReference>
<feature type="domain" description="FAD/NAD(P)-binding" evidence="7">
    <location>
        <begin position="8"/>
        <end position="320"/>
    </location>
</feature>
<dbReference type="SUPFAM" id="SSF51905">
    <property type="entry name" value="FAD/NAD(P)-binding domain"/>
    <property type="match status" value="1"/>
</dbReference>
<comment type="cofactor">
    <cofactor evidence="1">
        <name>FAD</name>
        <dbReference type="ChEBI" id="CHEBI:57692"/>
    </cofactor>
</comment>
<proteinExistence type="inferred from homology"/>